<dbReference type="Gene3D" id="1.20.5.110">
    <property type="match status" value="2"/>
</dbReference>
<dbReference type="GO" id="GO:0006887">
    <property type="term" value="P:exocytosis"/>
    <property type="evidence" value="ECO:0007669"/>
    <property type="project" value="TreeGrafter"/>
</dbReference>
<dbReference type="SMART" id="SM00397">
    <property type="entry name" value="t_SNARE"/>
    <property type="match status" value="2"/>
</dbReference>
<dbReference type="SUPFAM" id="SSF58038">
    <property type="entry name" value="SNARE fusion complex"/>
    <property type="match status" value="2"/>
</dbReference>
<dbReference type="GO" id="GO:0019905">
    <property type="term" value="F:syntaxin binding"/>
    <property type="evidence" value="ECO:0007669"/>
    <property type="project" value="TreeGrafter"/>
</dbReference>
<comment type="similarity">
    <text evidence="1">Belongs to the SNAP-25 family.</text>
</comment>
<dbReference type="GO" id="GO:0005484">
    <property type="term" value="F:SNAP receptor activity"/>
    <property type="evidence" value="ECO:0007669"/>
    <property type="project" value="TreeGrafter"/>
</dbReference>
<evidence type="ECO:0000256" key="2">
    <source>
        <dbReference type="SAM" id="MobiDB-lite"/>
    </source>
</evidence>
<gene>
    <name evidence="4" type="ORF">AX774_g2585</name>
</gene>
<dbReference type="PROSITE" id="PS50192">
    <property type="entry name" value="T_SNARE"/>
    <property type="match status" value="2"/>
</dbReference>
<dbReference type="GO" id="GO:0006906">
    <property type="term" value="P:vesicle fusion"/>
    <property type="evidence" value="ECO:0007669"/>
    <property type="project" value="TreeGrafter"/>
</dbReference>
<dbReference type="EMBL" id="LSSK01000290">
    <property type="protein sequence ID" value="OMH83905.1"/>
    <property type="molecule type" value="Genomic_DNA"/>
</dbReference>
<dbReference type="Proteomes" id="UP000188320">
    <property type="component" value="Unassembled WGS sequence"/>
</dbReference>
<evidence type="ECO:0000313" key="5">
    <source>
        <dbReference type="Proteomes" id="UP000188320"/>
    </source>
</evidence>
<dbReference type="OrthoDB" id="18679at2759"/>
<comment type="caution">
    <text evidence="4">The sequence shown here is derived from an EMBL/GenBank/DDBJ whole genome shotgun (WGS) entry which is preliminary data.</text>
</comment>
<proteinExistence type="inferred from homology"/>
<dbReference type="GO" id="GO:0005886">
    <property type="term" value="C:plasma membrane"/>
    <property type="evidence" value="ECO:0007669"/>
    <property type="project" value="TreeGrafter"/>
</dbReference>
<name>A0A1R1PSE3_ZANCU</name>
<evidence type="ECO:0000256" key="1">
    <source>
        <dbReference type="ARBA" id="ARBA00009480"/>
    </source>
</evidence>
<dbReference type="PANTHER" id="PTHR19305:SF9">
    <property type="entry name" value="SYNAPTOSOMAL-ASSOCIATED PROTEIN 29"/>
    <property type="match status" value="1"/>
</dbReference>
<protein>
    <submittedName>
        <fullName evidence="4">Protein transport protein sec9</fullName>
    </submittedName>
</protein>
<reference evidence="5" key="1">
    <citation type="submission" date="2017-01" db="EMBL/GenBank/DDBJ databases">
        <authorList>
            <person name="Wang Y."/>
            <person name="White M."/>
            <person name="Kvist S."/>
            <person name="Moncalvo J.-M."/>
        </authorList>
    </citation>
    <scope>NUCLEOTIDE SEQUENCE [LARGE SCALE GENOMIC DNA]</scope>
    <source>
        <strain evidence="5">COL-18-3</strain>
    </source>
</reference>
<dbReference type="InterPro" id="IPR000727">
    <property type="entry name" value="T_SNARE_dom"/>
</dbReference>
<feature type="domain" description="T-SNARE coiled-coil homology" evidence="3">
    <location>
        <begin position="43"/>
        <end position="105"/>
    </location>
</feature>
<evidence type="ECO:0000259" key="3">
    <source>
        <dbReference type="PROSITE" id="PS50192"/>
    </source>
</evidence>
<organism evidence="4 5">
    <name type="scientific">Zancudomyces culisetae</name>
    <name type="common">Gut fungus</name>
    <name type="synonym">Smittium culisetae</name>
    <dbReference type="NCBI Taxonomy" id="1213189"/>
    <lineage>
        <taxon>Eukaryota</taxon>
        <taxon>Fungi</taxon>
        <taxon>Fungi incertae sedis</taxon>
        <taxon>Zoopagomycota</taxon>
        <taxon>Kickxellomycotina</taxon>
        <taxon>Harpellomycetes</taxon>
        <taxon>Harpellales</taxon>
        <taxon>Legeriomycetaceae</taxon>
        <taxon>Zancudomyces</taxon>
    </lineage>
</organism>
<dbReference type="AlphaFoldDB" id="A0A1R1PSE3"/>
<evidence type="ECO:0000313" key="4">
    <source>
        <dbReference type="EMBL" id="OMH83905.1"/>
    </source>
</evidence>
<feature type="region of interest" description="Disordered" evidence="2">
    <location>
        <begin position="1"/>
        <end position="33"/>
    </location>
</feature>
<sequence>MNDFKKYQSSKGRGMREETPSKPTFADANESDEEVDAIKTRIYETKQDSLRSTRNALRQVRETEGTAAKTMVKLGEQSAQLNKIDKTVELTNVHAQDSIEKTNKLKTLNKSIFAISIGNPFSNKKKRQEELEKAKLAHEKSVEENERIRKQNYDSKKRVEGVTKEAGRFASGNSKLSAEDRARYTFEDEDPDMEDEINENLNEIGDAVGGLKRMALGMGEELEAQNKTLDRVQKRTDDTSAKIAVSQHVLRKIK</sequence>
<dbReference type="GO" id="GO:0031201">
    <property type="term" value="C:SNARE complex"/>
    <property type="evidence" value="ECO:0007669"/>
    <property type="project" value="TreeGrafter"/>
</dbReference>
<keyword evidence="5" id="KW-1185">Reference proteome</keyword>
<feature type="domain" description="T-SNARE coiled-coil homology" evidence="3">
    <location>
        <begin position="191"/>
        <end position="253"/>
    </location>
</feature>
<dbReference type="PANTHER" id="PTHR19305">
    <property type="entry name" value="SYNAPTOSOMAL ASSOCIATED PROTEIN"/>
    <property type="match status" value="1"/>
</dbReference>
<accession>A0A1R1PSE3</accession>